<evidence type="ECO:0000259" key="4">
    <source>
        <dbReference type="PROSITE" id="PS50949"/>
    </source>
</evidence>
<dbReference type="PANTHER" id="PTHR43537">
    <property type="entry name" value="TRANSCRIPTIONAL REGULATOR, GNTR FAMILY"/>
    <property type="match status" value="1"/>
</dbReference>
<keyword evidence="1" id="KW-0805">Transcription regulation</keyword>
<dbReference type="PROSITE" id="PS50949">
    <property type="entry name" value="HTH_GNTR"/>
    <property type="match status" value="1"/>
</dbReference>
<dbReference type="SMART" id="SM00895">
    <property type="entry name" value="FCD"/>
    <property type="match status" value="1"/>
</dbReference>
<keyword evidence="6" id="KW-1185">Reference proteome</keyword>
<dbReference type="InterPro" id="IPR036390">
    <property type="entry name" value="WH_DNA-bd_sf"/>
</dbReference>
<dbReference type="Pfam" id="PF00392">
    <property type="entry name" value="GntR"/>
    <property type="match status" value="1"/>
</dbReference>
<dbReference type="EMBL" id="BMYK01000003">
    <property type="protein sequence ID" value="GHC74453.1"/>
    <property type="molecule type" value="Genomic_DNA"/>
</dbReference>
<dbReference type="SUPFAM" id="SSF48008">
    <property type="entry name" value="GntR ligand-binding domain-like"/>
    <property type="match status" value="1"/>
</dbReference>
<evidence type="ECO:0000313" key="6">
    <source>
        <dbReference type="Proteomes" id="UP000626210"/>
    </source>
</evidence>
<protein>
    <submittedName>
        <fullName evidence="5">GntR family transcriptional regulator</fullName>
    </submittedName>
</protein>
<dbReference type="InterPro" id="IPR011711">
    <property type="entry name" value="GntR_C"/>
</dbReference>
<name>A0ABQ3FY64_9BURK</name>
<dbReference type="InterPro" id="IPR036388">
    <property type="entry name" value="WH-like_DNA-bd_sf"/>
</dbReference>
<dbReference type="RefSeq" id="WP_189686021.1">
    <property type="nucleotide sequence ID" value="NZ_BMYK01000003.1"/>
</dbReference>
<evidence type="ECO:0000256" key="3">
    <source>
        <dbReference type="ARBA" id="ARBA00023163"/>
    </source>
</evidence>
<dbReference type="PANTHER" id="PTHR43537:SF39">
    <property type="entry name" value="HTH-TYPE TRANSCRIPTIONAL REGULATOR MCBR"/>
    <property type="match status" value="1"/>
</dbReference>
<evidence type="ECO:0000313" key="5">
    <source>
        <dbReference type="EMBL" id="GHC74453.1"/>
    </source>
</evidence>
<keyword evidence="3" id="KW-0804">Transcription</keyword>
<dbReference type="Pfam" id="PF07729">
    <property type="entry name" value="FCD"/>
    <property type="match status" value="1"/>
</dbReference>
<dbReference type="Gene3D" id="1.20.120.530">
    <property type="entry name" value="GntR ligand-binding domain-like"/>
    <property type="match status" value="1"/>
</dbReference>
<keyword evidence="2" id="KW-0238">DNA-binding</keyword>
<dbReference type="Gene3D" id="1.10.10.10">
    <property type="entry name" value="Winged helix-like DNA-binding domain superfamily/Winged helix DNA-binding domain"/>
    <property type="match status" value="1"/>
</dbReference>
<sequence length="228" mass="24806">MTDTPRLPSIARGALWDRVYAALEAALLSGRYAPGERVVLRDVADELGVSLTPVRDAVNRLVAEKVLDRGGVGQGGGAVVPLLDADQFDQLMTVRAGLEPVAARAATLHATPEALAGIEASLAEMKRSVKERRTAQYLDAHYRFHFGIYALCRMPIVQDVIESAWLRCAPTLTLALPEYIPSLKRYPFHEAALDALRRGDGDAAAEAIRDDIESARADICALLDKHPR</sequence>
<feature type="domain" description="HTH gntR-type" evidence="4">
    <location>
        <begin position="13"/>
        <end position="82"/>
    </location>
</feature>
<dbReference type="InterPro" id="IPR000524">
    <property type="entry name" value="Tscrpt_reg_HTH_GntR"/>
</dbReference>
<gene>
    <name evidence="5" type="ORF">GCM10007320_11630</name>
</gene>
<evidence type="ECO:0000256" key="2">
    <source>
        <dbReference type="ARBA" id="ARBA00023125"/>
    </source>
</evidence>
<reference evidence="6" key="1">
    <citation type="journal article" date="2019" name="Int. J. Syst. Evol. Microbiol.">
        <title>The Global Catalogue of Microorganisms (GCM) 10K type strain sequencing project: providing services to taxonomists for standard genome sequencing and annotation.</title>
        <authorList>
            <consortium name="The Broad Institute Genomics Platform"/>
            <consortium name="The Broad Institute Genome Sequencing Center for Infectious Disease"/>
            <person name="Wu L."/>
            <person name="Ma J."/>
        </authorList>
    </citation>
    <scope>NUCLEOTIDE SEQUENCE [LARGE SCALE GENOMIC DNA]</scope>
    <source>
        <strain evidence="6">KCTC 23314</strain>
    </source>
</reference>
<dbReference type="SMART" id="SM00345">
    <property type="entry name" value="HTH_GNTR"/>
    <property type="match status" value="1"/>
</dbReference>
<comment type="caution">
    <text evidence="5">The sequence shown here is derived from an EMBL/GenBank/DDBJ whole genome shotgun (WGS) entry which is preliminary data.</text>
</comment>
<accession>A0ABQ3FY64</accession>
<organism evidence="5 6">
    <name type="scientific">Pseudorhodoferax aquiterrae</name>
    <dbReference type="NCBI Taxonomy" id="747304"/>
    <lineage>
        <taxon>Bacteria</taxon>
        <taxon>Pseudomonadati</taxon>
        <taxon>Pseudomonadota</taxon>
        <taxon>Betaproteobacteria</taxon>
        <taxon>Burkholderiales</taxon>
        <taxon>Comamonadaceae</taxon>
    </lineage>
</organism>
<dbReference type="SUPFAM" id="SSF46785">
    <property type="entry name" value="Winged helix' DNA-binding domain"/>
    <property type="match status" value="1"/>
</dbReference>
<evidence type="ECO:0000256" key="1">
    <source>
        <dbReference type="ARBA" id="ARBA00023015"/>
    </source>
</evidence>
<dbReference type="InterPro" id="IPR008920">
    <property type="entry name" value="TF_FadR/GntR_C"/>
</dbReference>
<dbReference type="Proteomes" id="UP000626210">
    <property type="component" value="Unassembled WGS sequence"/>
</dbReference>
<proteinExistence type="predicted"/>